<name>K0RD73_THAOC</name>
<organism evidence="2 3">
    <name type="scientific">Thalassiosira oceanica</name>
    <name type="common">Marine diatom</name>
    <dbReference type="NCBI Taxonomy" id="159749"/>
    <lineage>
        <taxon>Eukaryota</taxon>
        <taxon>Sar</taxon>
        <taxon>Stramenopiles</taxon>
        <taxon>Ochrophyta</taxon>
        <taxon>Bacillariophyta</taxon>
        <taxon>Coscinodiscophyceae</taxon>
        <taxon>Thalassiosirophycidae</taxon>
        <taxon>Thalassiosirales</taxon>
        <taxon>Thalassiosiraceae</taxon>
        <taxon>Thalassiosira</taxon>
    </lineage>
</organism>
<dbReference type="AlphaFoldDB" id="K0RD73"/>
<feature type="non-terminal residue" evidence="2">
    <location>
        <position position="1"/>
    </location>
</feature>
<evidence type="ECO:0000256" key="1">
    <source>
        <dbReference type="SAM" id="MobiDB-lite"/>
    </source>
</evidence>
<evidence type="ECO:0000313" key="2">
    <source>
        <dbReference type="EMBL" id="EJK47046.1"/>
    </source>
</evidence>
<accession>K0RD73</accession>
<dbReference type="EMBL" id="AGNL01047402">
    <property type="protein sequence ID" value="EJK47046.1"/>
    <property type="molecule type" value="Genomic_DNA"/>
</dbReference>
<sequence length="94" mass="10693">DVVRTYFSGPAMKRKPQERTDYNGRMDGNFASGHPRNDPTSSYMSSFDGYDHLHVPSLWTLLGRLTLAILLAAKKWKPSRRLIEESDNVQVSLP</sequence>
<evidence type="ECO:0000313" key="3">
    <source>
        <dbReference type="Proteomes" id="UP000266841"/>
    </source>
</evidence>
<comment type="caution">
    <text evidence="2">The sequence shown here is derived from an EMBL/GenBank/DDBJ whole genome shotgun (WGS) entry which is preliminary data.</text>
</comment>
<proteinExistence type="predicted"/>
<protein>
    <submittedName>
        <fullName evidence="2">Uncharacterized protein</fullName>
    </submittedName>
</protein>
<gene>
    <name evidence="2" type="ORF">THAOC_34261</name>
</gene>
<feature type="region of interest" description="Disordered" evidence="1">
    <location>
        <begin position="1"/>
        <end position="37"/>
    </location>
</feature>
<reference evidence="2 3" key="1">
    <citation type="journal article" date="2012" name="Genome Biol.">
        <title>Genome and low-iron response of an oceanic diatom adapted to chronic iron limitation.</title>
        <authorList>
            <person name="Lommer M."/>
            <person name="Specht M."/>
            <person name="Roy A.S."/>
            <person name="Kraemer L."/>
            <person name="Andreson R."/>
            <person name="Gutowska M.A."/>
            <person name="Wolf J."/>
            <person name="Bergner S.V."/>
            <person name="Schilhabel M.B."/>
            <person name="Klostermeier U.C."/>
            <person name="Beiko R.G."/>
            <person name="Rosenstiel P."/>
            <person name="Hippler M."/>
            <person name="Laroche J."/>
        </authorList>
    </citation>
    <scope>NUCLEOTIDE SEQUENCE [LARGE SCALE GENOMIC DNA]</scope>
    <source>
        <strain evidence="2 3">CCMP1005</strain>
    </source>
</reference>
<feature type="compositionally biased region" description="Basic and acidic residues" evidence="1">
    <location>
        <begin position="15"/>
        <end position="24"/>
    </location>
</feature>
<keyword evidence="3" id="KW-1185">Reference proteome</keyword>
<dbReference type="Proteomes" id="UP000266841">
    <property type="component" value="Unassembled WGS sequence"/>
</dbReference>